<dbReference type="STRING" id="1618337.UT28_C0001G0945"/>
<evidence type="ECO:0008006" key="3">
    <source>
        <dbReference type="Google" id="ProtNLM"/>
    </source>
</evidence>
<dbReference type="EMBL" id="CP011213">
    <property type="protein sequence ID" value="AKM82722.1"/>
    <property type="molecule type" value="Genomic_DNA"/>
</dbReference>
<accession>A0A0G4B6Y4</accession>
<dbReference type="AlphaFoldDB" id="A0A0G4B6Y4"/>
<dbReference type="InterPro" id="IPR016024">
    <property type="entry name" value="ARM-type_fold"/>
</dbReference>
<dbReference type="Pfam" id="PF13646">
    <property type="entry name" value="HEAT_2"/>
    <property type="match status" value="1"/>
</dbReference>
<name>A0A0G4B6Y4_9BACT</name>
<protein>
    <recommendedName>
        <fullName evidence="3">HEAT repeat domain-containing protein</fullName>
    </recommendedName>
</protein>
<dbReference type="SUPFAM" id="SSF48371">
    <property type="entry name" value="ARM repeat"/>
    <property type="match status" value="1"/>
</dbReference>
<dbReference type="Proteomes" id="UP000035648">
    <property type="component" value="Chromosome"/>
</dbReference>
<dbReference type="KEGG" id="bbgw:UT28_C0001G0945"/>
<dbReference type="InterPro" id="IPR011989">
    <property type="entry name" value="ARM-like"/>
</dbReference>
<gene>
    <name evidence="1" type="ORF">UT28_C0001G0945</name>
</gene>
<sequence length="152" mass="17013">MASVDERIRVIRETNDLEIALRAIRDSNHEIRLAGYITLVEMRDKDAAPEIESAYLSEKDDKVRGAALIALGLCSDGGRMDLFVPVATDPESTDNMIAASYIAMCESGFEYMVEYAAESNESERHREIAAKVLEDIRSGRRERIEKIYGIAP</sequence>
<reference evidence="1 2" key="1">
    <citation type="journal article" date="2015" name="Nature">
        <title>rRNA introns, odd ribosomes, and small enigmatic genomes across a large radiation of phyla.</title>
        <authorList>
            <person name="Brown C.T."/>
            <person name="Hug L.A."/>
            <person name="Thomas B.C."/>
            <person name="Sharon I."/>
            <person name="Castelle C.J."/>
            <person name="Singh A."/>
            <person name="Wilkins M.J."/>
            <person name="Williams K.H."/>
            <person name="Banfield J.F."/>
        </authorList>
    </citation>
    <scope>NUCLEOTIDE SEQUENCE [LARGE SCALE GENOMIC DNA]</scope>
</reference>
<evidence type="ECO:0000313" key="2">
    <source>
        <dbReference type="Proteomes" id="UP000035648"/>
    </source>
</evidence>
<proteinExistence type="predicted"/>
<evidence type="ECO:0000313" key="1">
    <source>
        <dbReference type="EMBL" id="AKM82722.1"/>
    </source>
</evidence>
<dbReference type="Gene3D" id="1.25.10.10">
    <property type="entry name" value="Leucine-rich Repeat Variant"/>
    <property type="match status" value="1"/>
</dbReference>
<organism evidence="1 2">
    <name type="scientific">Berkelbacteria bacterium GW2011_GWE1_39_12</name>
    <dbReference type="NCBI Taxonomy" id="1618337"/>
    <lineage>
        <taxon>Bacteria</taxon>
        <taxon>Candidatus Berkelbacteria</taxon>
    </lineage>
</organism>